<dbReference type="EMBL" id="REGN01006191">
    <property type="protein sequence ID" value="RNA10474.1"/>
    <property type="molecule type" value="Genomic_DNA"/>
</dbReference>
<evidence type="ECO:0000313" key="3">
    <source>
        <dbReference type="Proteomes" id="UP000276133"/>
    </source>
</evidence>
<protein>
    <submittedName>
        <fullName evidence="2">Uncharacterized protein</fullName>
    </submittedName>
</protein>
<name>A0A3M7QH32_BRAPC</name>
<accession>A0A3M7QH32</accession>
<dbReference type="Proteomes" id="UP000276133">
    <property type="component" value="Unassembled WGS sequence"/>
</dbReference>
<dbReference type="AlphaFoldDB" id="A0A3M7QH32"/>
<keyword evidence="1" id="KW-0812">Transmembrane</keyword>
<gene>
    <name evidence="2" type="ORF">BpHYR1_028176</name>
</gene>
<keyword evidence="1" id="KW-1133">Transmembrane helix</keyword>
<proteinExistence type="predicted"/>
<evidence type="ECO:0000313" key="2">
    <source>
        <dbReference type="EMBL" id="RNA10474.1"/>
    </source>
</evidence>
<evidence type="ECO:0000256" key="1">
    <source>
        <dbReference type="SAM" id="Phobius"/>
    </source>
</evidence>
<keyword evidence="3" id="KW-1185">Reference proteome</keyword>
<organism evidence="2 3">
    <name type="scientific">Brachionus plicatilis</name>
    <name type="common">Marine rotifer</name>
    <name type="synonym">Brachionus muelleri</name>
    <dbReference type="NCBI Taxonomy" id="10195"/>
    <lineage>
        <taxon>Eukaryota</taxon>
        <taxon>Metazoa</taxon>
        <taxon>Spiralia</taxon>
        <taxon>Gnathifera</taxon>
        <taxon>Rotifera</taxon>
        <taxon>Eurotatoria</taxon>
        <taxon>Monogononta</taxon>
        <taxon>Pseudotrocha</taxon>
        <taxon>Ploima</taxon>
        <taxon>Brachionidae</taxon>
        <taxon>Brachionus</taxon>
    </lineage>
</organism>
<feature type="transmembrane region" description="Helical" evidence="1">
    <location>
        <begin position="29"/>
        <end position="49"/>
    </location>
</feature>
<reference evidence="2 3" key="1">
    <citation type="journal article" date="2018" name="Sci. Rep.">
        <title>Genomic signatures of local adaptation to the degree of environmental predictability in rotifers.</title>
        <authorList>
            <person name="Franch-Gras L."/>
            <person name="Hahn C."/>
            <person name="Garcia-Roger E.M."/>
            <person name="Carmona M.J."/>
            <person name="Serra M."/>
            <person name="Gomez A."/>
        </authorList>
    </citation>
    <scope>NUCLEOTIDE SEQUENCE [LARGE SCALE GENOMIC DNA]</scope>
    <source>
        <strain evidence="2">HYR1</strain>
    </source>
</reference>
<sequence length="94" mass="10850">MNELLKFLFGTGVFVSSSDLVDTMSKFRLLWMVMIFVFNGKNLICMNLLSYELVEFWIKFNAKEAGHSKNGVKFFVGVDYKTPSFARFIGVPYK</sequence>
<comment type="caution">
    <text evidence="2">The sequence shown here is derived from an EMBL/GenBank/DDBJ whole genome shotgun (WGS) entry which is preliminary data.</text>
</comment>
<keyword evidence="1" id="KW-0472">Membrane</keyword>